<keyword evidence="8" id="KW-1185">Reference proteome</keyword>
<keyword evidence="4 6" id="KW-1133">Transmembrane helix</keyword>
<dbReference type="PANTHER" id="PTHR30250">
    <property type="entry name" value="PST FAMILY PREDICTED COLANIC ACID TRANSPORTER"/>
    <property type="match status" value="1"/>
</dbReference>
<dbReference type="AlphaFoldDB" id="A0A0K1PY36"/>
<evidence type="ECO:0000256" key="4">
    <source>
        <dbReference type="ARBA" id="ARBA00022989"/>
    </source>
</evidence>
<feature type="transmembrane region" description="Helical" evidence="6">
    <location>
        <begin position="380"/>
        <end position="396"/>
    </location>
</feature>
<evidence type="ECO:0000256" key="6">
    <source>
        <dbReference type="SAM" id="Phobius"/>
    </source>
</evidence>
<feature type="transmembrane region" description="Helical" evidence="6">
    <location>
        <begin position="243"/>
        <end position="262"/>
    </location>
</feature>
<feature type="transmembrane region" description="Helical" evidence="6">
    <location>
        <begin position="48"/>
        <end position="71"/>
    </location>
</feature>
<evidence type="ECO:0000256" key="5">
    <source>
        <dbReference type="ARBA" id="ARBA00023136"/>
    </source>
</evidence>
<keyword evidence="3 6" id="KW-0812">Transmembrane</keyword>
<evidence type="ECO:0000313" key="7">
    <source>
        <dbReference type="EMBL" id="AKU98443.1"/>
    </source>
</evidence>
<dbReference type="STRING" id="1391654.AKJ09_05107"/>
<dbReference type="KEGG" id="llu:AKJ09_05107"/>
<keyword evidence="5 6" id="KW-0472">Membrane</keyword>
<reference evidence="7 8" key="1">
    <citation type="submission" date="2015-08" db="EMBL/GenBank/DDBJ databases">
        <authorList>
            <person name="Babu N.S."/>
            <person name="Beckwith C.J."/>
            <person name="Beseler K.G."/>
            <person name="Brison A."/>
            <person name="Carone J.V."/>
            <person name="Caskin T.P."/>
            <person name="Diamond M."/>
            <person name="Durham M.E."/>
            <person name="Foxe J.M."/>
            <person name="Go M."/>
            <person name="Henderson B.A."/>
            <person name="Jones I.B."/>
            <person name="McGettigan J.A."/>
            <person name="Micheletti S.J."/>
            <person name="Nasrallah M.E."/>
            <person name="Ortiz D."/>
            <person name="Piller C.R."/>
            <person name="Privatt S.R."/>
            <person name="Schneider S.L."/>
            <person name="Sharp S."/>
            <person name="Smith T.C."/>
            <person name="Stanton J.D."/>
            <person name="Ullery H.E."/>
            <person name="Wilson R.J."/>
            <person name="Serrano M.G."/>
            <person name="Buck G."/>
            <person name="Lee V."/>
            <person name="Wang Y."/>
            <person name="Carvalho R."/>
            <person name="Voegtly L."/>
            <person name="Shi R."/>
            <person name="Duckworth R."/>
            <person name="Johnson A."/>
            <person name="Loviza R."/>
            <person name="Walstead R."/>
            <person name="Shah Z."/>
            <person name="Kiflezghi M."/>
            <person name="Wade K."/>
            <person name="Ball S.L."/>
            <person name="Bradley K.W."/>
            <person name="Asai D.J."/>
            <person name="Bowman C.A."/>
            <person name="Russell D.A."/>
            <person name="Pope W.H."/>
            <person name="Jacobs-Sera D."/>
            <person name="Hendrix R.W."/>
            <person name="Hatfull G.F."/>
        </authorList>
    </citation>
    <scope>NUCLEOTIDE SEQUENCE [LARGE SCALE GENOMIC DNA]</scope>
    <source>
        <strain evidence="7 8">DSM 27648</strain>
    </source>
</reference>
<evidence type="ECO:0000256" key="1">
    <source>
        <dbReference type="ARBA" id="ARBA00004651"/>
    </source>
</evidence>
<organism evidence="7 8">
    <name type="scientific">Labilithrix luteola</name>
    <dbReference type="NCBI Taxonomy" id="1391654"/>
    <lineage>
        <taxon>Bacteria</taxon>
        <taxon>Pseudomonadati</taxon>
        <taxon>Myxococcota</taxon>
        <taxon>Polyangia</taxon>
        <taxon>Polyangiales</taxon>
        <taxon>Labilitrichaceae</taxon>
        <taxon>Labilithrix</taxon>
    </lineage>
</organism>
<feature type="transmembrane region" description="Helical" evidence="6">
    <location>
        <begin position="337"/>
        <end position="359"/>
    </location>
</feature>
<accession>A0A0K1PY36</accession>
<feature type="transmembrane region" description="Helical" evidence="6">
    <location>
        <begin position="402"/>
        <end position="421"/>
    </location>
</feature>
<dbReference type="PANTHER" id="PTHR30250:SF11">
    <property type="entry name" value="O-ANTIGEN TRANSPORTER-RELATED"/>
    <property type="match status" value="1"/>
</dbReference>
<feature type="transmembrane region" description="Helical" evidence="6">
    <location>
        <begin position="161"/>
        <end position="179"/>
    </location>
</feature>
<proteinExistence type="predicted"/>
<sequence>MKYGAGAEGRGDAGDLANVMNTSAAIFTCLAATALLTTLALTRVLPHFFPTIASGHTFTIVTLGAAMVFELGSRPFVAALRMRSMHWIHDTAEICTYSVFKLGLVVYFAYRRELSYEVLALLTLGETSTRAAVSAFAALYISPAVRQLNPLRADRAMVRKLVTMGAAVTLIMVADVVRFQLDAGVIGYLLPESPISISIFGVGTRLASVSFMAIGTIAAVLMPRFSGLAESGDKKSNVDLLRISSFVTGLVASFVLVNIAVLGPQFLVLWLHKPWVTTSGQILLIVVPGYYIALLSGPSSAFLLGRGKLRGLTILTVAEAITNLGLSVVLVKPLGVFGVALGTAIPLAFFRGVAFPLLLKDDLGLTPGAYYRMHARAVRLGLTYLALVSGLVFVPISTYRVFFLLALGSAAVFAALLMTGVPELQAAIVRRAGQRLRRTAVAPTPEP</sequence>
<evidence type="ECO:0000313" key="8">
    <source>
        <dbReference type="Proteomes" id="UP000064967"/>
    </source>
</evidence>
<dbReference type="InterPro" id="IPR050833">
    <property type="entry name" value="Poly_Biosynth_Transport"/>
</dbReference>
<keyword evidence="2" id="KW-1003">Cell membrane</keyword>
<dbReference type="EMBL" id="CP012333">
    <property type="protein sequence ID" value="AKU98443.1"/>
    <property type="molecule type" value="Genomic_DNA"/>
</dbReference>
<name>A0A0K1PY36_9BACT</name>
<evidence type="ECO:0000256" key="3">
    <source>
        <dbReference type="ARBA" id="ARBA00022692"/>
    </source>
</evidence>
<dbReference type="Proteomes" id="UP000064967">
    <property type="component" value="Chromosome"/>
</dbReference>
<dbReference type="GO" id="GO:0005886">
    <property type="term" value="C:plasma membrane"/>
    <property type="evidence" value="ECO:0007669"/>
    <property type="project" value="UniProtKB-SubCell"/>
</dbReference>
<feature type="transmembrane region" description="Helical" evidence="6">
    <location>
        <begin position="24"/>
        <end position="42"/>
    </location>
</feature>
<feature type="transmembrane region" description="Helical" evidence="6">
    <location>
        <begin position="282"/>
        <end position="304"/>
    </location>
</feature>
<protein>
    <submittedName>
        <fullName evidence="7">Polysaccharide biosynthesis family protein</fullName>
    </submittedName>
</protein>
<gene>
    <name evidence="7" type="ORF">AKJ09_05107</name>
</gene>
<feature type="transmembrane region" description="Helical" evidence="6">
    <location>
        <begin position="199"/>
        <end position="222"/>
    </location>
</feature>
<comment type="subcellular location">
    <subcellularLocation>
        <location evidence="1">Cell membrane</location>
        <topology evidence="1">Multi-pass membrane protein</topology>
    </subcellularLocation>
</comment>
<evidence type="ECO:0000256" key="2">
    <source>
        <dbReference type="ARBA" id="ARBA00022475"/>
    </source>
</evidence>
<feature type="transmembrane region" description="Helical" evidence="6">
    <location>
        <begin position="311"/>
        <end position="331"/>
    </location>
</feature>